<protein>
    <submittedName>
        <fullName evidence="2">Uncharacterized protein</fullName>
    </submittedName>
</protein>
<dbReference type="EMBL" id="QJKJ01000543">
    <property type="protein sequence ID" value="RDY12018.1"/>
    <property type="molecule type" value="Genomic_DNA"/>
</dbReference>
<proteinExistence type="predicted"/>
<feature type="region of interest" description="Disordered" evidence="1">
    <location>
        <begin position="63"/>
        <end position="103"/>
    </location>
</feature>
<dbReference type="Proteomes" id="UP000257109">
    <property type="component" value="Unassembled WGS sequence"/>
</dbReference>
<accession>A0A371IAE2</accession>
<feature type="non-terminal residue" evidence="2">
    <location>
        <position position="1"/>
    </location>
</feature>
<sequence length="131" mass="14999">MIEDELPRQHEWVYAIEKGPTNWIVEVLLDQYFLKINIILMCEDPSQPGKPFEDESVEAEVLTRKAKVSASGRRTRSHQSRRRNGKEGGPSGQTDAIRSKIEPRRALERIRRCLRLVLSRYARPGLGNSGT</sequence>
<feature type="compositionally biased region" description="Basic residues" evidence="1">
    <location>
        <begin position="73"/>
        <end position="84"/>
    </location>
</feature>
<comment type="caution">
    <text evidence="2">The sequence shown here is derived from an EMBL/GenBank/DDBJ whole genome shotgun (WGS) entry which is preliminary data.</text>
</comment>
<keyword evidence="3" id="KW-1185">Reference proteome</keyword>
<evidence type="ECO:0000256" key="1">
    <source>
        <dbReference type="SAM" id="MobiDB-lite"/>
    </source>
</evidence>
<dbReference type="AlphaFoldDB" id="A0A371IAE2"/>
<name>A0A371IAE2_MUCPR</name>
<evidence type="ECO:0000313" key="2">
    <source>
        <dbReference type="EMBL" id="RDY12018.1"/>
    </source>
</evidence>
<evidence type="ECO:0000313" key="3">
    <source>
        <dbReference type="Proteomes" id="UP000257109"/>
    </source>
</evidence>
<gene>
    <name evidence="2" type="ORF">CR513_03253</name>
</gene>
<organism evidence="2 3">
    <name type="scientific">Mucuna pruriens</name>
    <name type="common">Velvet bean</name>
    <name type="synonym">Dolichos pruriens</name>
    <dbReference type="NCBI Taxonomy" id="157652"/>
    <lineage>
        <taxon>Eukaryota</taxon>
        <taxon>Viridiplantae</taxon>
        <taxon>Streptophyta</taxon>
        <taxon>Embryophyta</taxon>
        <taxon>Tracheophyta</taxon>
        <taxon>Spermatophyta</taxon>
        <taxon>Magnoliopsida</taxon>
        <taxon>eudicotyledons</taxon>
        <taxon>Gunneridae</taxon>
        <taxon>Pentapetalae</taxon>
        <taxon>rosids</taxon>
        <taxon>fabids</taxon>
        <taxon>Fabales</taxon>
        <taxon>Fabaceae</taxon>
        <taxon>Papilionoideae</taxon>
        <taxon>50 kb inversion clade</taxon>
        <taxon>NPAAA clade</taxon>
        <taxon>indigoferoid/millettioid clade</taxon>
        <taxon>Phaseoleae</taxon>
        <taxon>Mucuna</taxon>
    </lineage>
</organism>
<reference evidence="2" key="1">
    <citation type="submission" date="2018-05" db="EMBL/GenBank/DDBJ databases">
        <title>Draft genome of Mucuna pruriens seed.</title>
        <authorList>
            <person name="Nnadi N.E."/>
            <person name="Vos R."/>
            <person name="Hasami M.H."/>
            <person name="Devisetty U.K."/>
            <person name="Aguiy J.C."/>
        </authorList>
    </citation>
    <scope>NUCLEOTIDE SEQUENCE [LARGE SCALE GENOMIC DNA]</scope>
    <source>
        <strain evidence="2">JCA_2017</strain>
    </source>
</reference>